<feature type="domain" description="TFIIB-type" evidence="7">
    <location>
        <begin position="20"/>
        <end position="52"/>
    </location>
</feature>
<dbReference type="OrthoDB" id="25790at2759"/>
<evidence type="ECO:0000256" key="6">
    <source>
        <dbReference type="SAM" id="MobiDB-lite"/>
    </source>
</evidence>
<dbReference type="GO" id="GO:0017025">
    <property type="term" value="F:TBP-class protein binding"/>
    <property type="evidence" value="ECO:0007669"/>
    <property type="project" value="TreeGrafter"/>
</dbReference>
<dbReference type="Pfam" id="PF08271">
    <property type="entry name" value="Zn_Ribbon_TF"/>
    <property type="match status" value="1"/>
</dbReference>
<dbReference type="PANTHER" id="PTHR11618:SF13">
    <property type="entry name" value="TRANSCRIPTION INITIATION FACTOR IIB"/>
    <property type="match status" value="1"/>
</dbReference>
<keyword evidence="5" id="KW-0479">Metal-binding</keyword>
<comment type="caution">
    <text evidence="8">The sequence shown here is derived from an EMBL/GenBank/DDBJ whole genome shotgun (WGS) entry which is preliminary data.</text>
</comment>
<keyword evidence="9" id="KW-1185">Reference proteome</keyword>
<name>A0A8J6E0L6_9EUKA</name>
<reference evidence="8" key="1">
    <citation type="submission" date="2021-05" db="EMBL/GenBank/DDBJ databases">
        <title>A free-living protist that lacks canonical eukaryotic 1 DNA replication and segregation systems.</title>
        <authorList>
            <person name="Salas-Leiva D.E."/>
            <person name="Tromer E.C."/>
            <person name="Curtis B.A."/>
            <person name="Jerlstrom-Hultqvist J."/>
            <person name="Kolisko M."/>
            <person name="Yi Z."/>
            <person name="Salas-Leiva J.S."/>
            <person name="Gallot-Lavallee L."/>
            <person name="Kops G.J.P.L."/>
            <person name="Archibald J.M."/>
            <person name="Simpson A.G.B."/>
            <person name="Roger A.J."/>
        </authorList>
    </citation>
    <scope>NUCLEOTIDE SEQUENCE</scope>
    <source>
        <strain evidence="8">BICM</strain>
    </source>
</reference>
<dbReference type="InterPro" id="IPR013137">
    <property type="entry name" value="Znf_TFIIB"/>
</dbReference>
<dbReference type="CDD" id="cd00043">
    <property type="entry name" value="CYCLIN_SF"/>
    <property type="match status" value="1"/>
</dbReference>
<keyword evidence="3" id="KW-0804">Transcription</keyword>
<gene>
    <name evidence="8" type="ORF">J8273_6596</name>
</gene>
<keyword evidence="2" id="KW-0805">Transcription regulation</keyword>
<proteinExistence type="predicted"/>
<dbReference type="PROSITE" id="PS51134">
    <property type="entry name" value="ZF_TFIIB"/>
    <property type="match status" value="1"/>
</dbReference>
<evidence type="ECO:0000313" key="8">
    <source>
        <dbReference type="EMBL" id="KAG9392006.1"/>
    </source>
</evidence>
<dbReference type="GO" id="GO:0008270">
    <property type="term" value="F:zinc ion binding"/>
    <property type="evidence" value="ECO:0007669"/>
    <property type="project" value="UniProtKB-KW"/>
</dbReference>
<dbReference type="Proteomes" id="UP000717585">
    <property type="component" value="Unassembled WGS sequence"/>
</dbReference>
<accession>A0A8J6E0L6</accession>
<feature type="compositionally biased region" description="Basic and acidic residues" evidence="6">
    <location>
        <begin position="63"/>
        <end position="82"/>
    </location>
</feature>
<dbReference type="Gene3D" id="2.20.25.10">
    <property type="match status" value="1"/>
</dbReference>
<dbReference type="SUPFAM" id="SSF47954">
    <property type="entry name" value="Cyclin-like"/>
    <property type="match status" value="1"/>
</dbReference>
<keyword evidence="5" id="KW-0862">Zinc</keyword>
<dbReference type="GO" id="GO:0070897">
    <property type="term" value="P:transcription preinitiation complex assembly"/>
    <property type="evidence" value="ECO:0007669"/>
    <property type="project" value="InterPro"/>
</dbReference>
<keyword evidence="1" id="KW-0677">Repeat</keyword>
<dbReference type="GO" id="GO:0005634">
    <property type="term" value="C:nucleus"/>
    <property type="evidence" value="ECO:0007669"/>
    <property type="project" value="TreeGrafter"/>
</dbReference>
<feature type="region of interest" description="Disordered" evidence="6">
    <location>
        <begin position="63"/>
        <end position="105"/>
    </location>
</feature>
<dbReference type="GO" id="GO:0097550">
    <property type="term" value="C:transcription preinitiation complex"/>
    <property type="evidence" value="ECO:0007669"/>
    <property type="project" value="TreeGrafter"/>
</dbReference>
<evidence type="ECO:0000256" key="5">
    <source>
        <dbReference type="PROSITE-ProRule" id="PRU00469"/>
    </source>
</evidence>
<evidence type="ECO:0000259" key="7">
    <source>
        <dbReference type="PROSITE" id="PS51134"/>
    </source>
</evidence>
<keyword evidence="5" id="KW-0863">Zinc-finger</keyword>
<dbReference type="AlphaFoldDB" id="A0A8J6E0L6"/>
<evidence type="ECO:0000256" key="4">
    <source>
        <dbReference type="ARBA" id="ARBA00031706"/>
    </source>
</evidence>
<dbReference type="SUPFAM" id="SSF57783">
    <property type="entry name" value="Zinc beta-ribbon"/>
    <property type="match status" value="1"/>
</dbReference>
<dbReference type="PANTHER" id="PTHR11618">
    <property type="entry name" value="TRANSCRIPTION INITIATION FACTOR IIB-RELATED"/>
    <property type="match status" value="1"/>
</dbReference>
<evidence type="ECO:0000256" key="1">
    <source>
        <dbReference type="ARBA" id="ARBA00022737"/>
    </source>
</evidence>
<organism evidence="8 9">
    <name type="scientific">Carpediemonas membranifera</name>
    <dbReference type="NCBI Taxonomy" id="201153"/>
    <lineage>
        <taxon>Eukaryota</taxon>
        <taxon>Metamonada</taxon>
        <taxon>Carpediemonas-like organisms</taxon>
        <taxon>Carpediemonas</taxon>
    </lineage>
</organism>
<evidence type="ECO:0000313" key="9">
    <source>
        <dbReference type="Proteomes" id="UP000717585"/>
    </source>
</evidence>
<dbReference type="InterPro" id="IPR036915">
    <property type="entry name" value="Cyclin-like_sf"/>
</dbReference>
<sequence length="316" mass="34439">MSSGWAGKPLVSVRTNVMQEKQVECPECGSTNTEERPHAGDIICKECGIVVGQYIDKTSEWRSFADDSSSQDRSRVGGKENEFGSLHLSTGRGFGSGTTETRIEKSTKELRGEVERLMRRFNFQPAKEISTRAVNIYTSYLKRSAKSRRGRSIQMFAAACIRLALDERGGSVSLKDLSRALQAEFGKSADSTEYTPKKIEKVIREVSSEVTIIPGKTRVANADVNSMLDRIGAVDGMTFPMQKLWRTRANSVAEKGRGMAYRSETVAAAAIIVALTDKELAVSEGAEAEVRTKVIGLSGVTEATVLKAQAELEALG</sequence>
<evidence type="ECO:0000256" key="3">
    <source>
        <dbReference type="ARBA" id="ARBA00023163"/>
    </source>
</evidence>
<dbReference type="EMBL" id="JAHDYR010000040">
    <property type="protein sequence ID" value="KAG9392006.1"/>
    <property type="molecule type" value="Genomic_DNA"/>
</dbReference>
<evidence type="ECO:0000256" key="2">
    <source>
        <dbReference type="ARBA" id="ARBA00023015"/>
    </source>
</evidence>
<dbReference type="Gene3D" id="1.10.472.10">
    <property type="entry name" value="Cyclin-like"/>
    <property type="match status" value="1"/>
</dbReference>
<protein>
    <recommendedName>
        <fullName evidence="4">General transcription factor TFIIB</fullName>
    </recommendedName>
</protein>
<dbReference type="InterPro" id="IPR000812">
    <property type="entry name" value="TFIIB"/>
</dbReference>